<organism evidence="2 3">
    <name type="scientific">Marssonina brunnea f. sp. multigermtubi (strain MB_m1)</name>
    <name type="common">Marssonina leaf spot fungus</name>
    <dbReference type="NCBI Taxonomy" id="1072389"/>
    <lineage>
        <taxon>Eukaryota</taxon>
        <taxon>Fungi</taxon>
        <taxon>Dikarya</taxon>
        <taxon>Ascomycota</taxon>
        <taxon>Pezizomycotina</taxon>
        <taxon>Leotiomycetes</taxon>
        <taxon>Helotiales</taxon>
        <taxon>Drepanopezizaceae</taxon>
        <taxon>Drepanopeziza</taxon>
    </lineage>
</organism>
<feature type="compositionally biased region" description="Basic and acidic residues" evidence="1">
    <location>
        <begin position="1"/>
        <end position="11"/>
    </location>
</feature>
<dbReference type="RefSeq" id="XP_007295206.1">
    <property type="nucleotide sequence ID" value="XM_007295144.1"/>
</dbReference>
<feature type="region of interest" description="Disordered" evidence="1">
    <location>
        <begin position="137"/>
        <end position="166"/>
    </location>
</feature>
<dbReference type="SUPFAM" id="SSF48371">
    <property type="entry name" value="ARM repeat"/>
    <property type="match status" value="1"/>
</dbReference>
<dbReference type="eggNOG" id="ENOG502SAE9">
    <property type="taxonomic scope" value="Eukaryota"/>
</dbReference>
<accession>K1WNS3</accession>
<dbReference type="OrthoDB" id="5350396at2759"/>
<dbReference type="OMA" id="TLLRMSM"/>
<feature type="compositionally biased region" description="Polar residues" evidence="1">
    <location>
        <begin position="66"/>
        <end position="80"/>
    </location>
</feature>
<reference evidence="2 3" key="1">
    <citation type="journal article" date="2012" name="BMC Genomics">
        <title>Sequencing the genome of Marssonina brunnea reveals fungus-poplar co-evolution.</title>
        <authorList>
            <person name="Zhu S."/>
            <person name="Cao Y.-Z."/>
            <person name="Jiang C."/>
            <person name="Tan B.-Y."/>
            <person name="Wang Z."/>
            <person name="Feng S."/>
            <person name="Zhang L."/>
            <person name="Su X.-H."/>
            <person name="Brejova B."/>
            <person name="Vinar T."/>
            <person name="Xu M."/>
            <person name="Wang M.-X."/>
            <person name="Zhang S.-G."/>
            <person name="Huang M.-R."/>
            <person name="Wu R."/>
            <person name="Zhou Y."/>
        </authorList>
    </citation>
    <scope>NUCLEOTIDE SEQUENCE [LARGE SCALE GENOMIC DNA]</scope>
    <source>
        <strain evidence="2 3">MB_m1</strain>
    </source>
</reference>
<dbReference type="AlphaFoldDB" id="K1WNS3"/>
<dbReference type="InterPro" id="IPR016024">
    <property type="entry name" value="ARM-type_fold"/>
</dbReference>
<dbReference type="KEGG" id="mbe:MBM_07317"/>
<feature type="region of interest" description="Disordered" evidence="1">
    <location>
        <begin position="1"/>
        <end position="97"/>
    </location>
</feature>
<evidence type="ECO:0000313" key="2">
    <source>
        <dbReference type="EMBL" id="EKD14596.1"/>
    </source>
</evidence>
<dbReference type="HOGENOM" id="CLU_016938_2_0_1"/>
<dbReference type="STRING" id="1072389.K1WNS3"/>
<gene>
    <name evidence="2" type="ORF">MBM_07317</name>
</gene>
<keyword evidence="3" id="KW-1185">Reference proteome</keyword>
<dbReference type="GeneID" id="18763252"/>
<feature type="compositionally biased region" description="Low complexity" evidence="1">
    <location>
        <begin position="137"/>
        <end position="146"/>
    </location>
</feature>
<evidence type="ECO:0000256" key="1">
    <source>
        <dbReference type="SAM" id="MobiDB-lite"/>
    </source>
</evidence>
<sequence>MSQNKSIRDFFRSQPPAPAPKAKTEAQAQAPPTPAPAPRFPKAALPAKLPSIRPSKVTLPSVPVQILSSAPKSSDQRGYTSSLSSPPSSSDEFASMFQKDVTSLPSLAANSFSDRVINDSDDQDSDSSLEDLSTLLAARRSSSASRPKTSGDRAKTPPRYQTRTNKFPVSPLTVLPKYKFDLKALIAHKESDDAAEASSKRFKAMLEMKNDEDVAMDGDARANHNALLESFVADGEEGYADKVNRALRRTEATVADPRWYFFETQAELGKPKRKPFPVASIPESWKSVLMDPEARHQTFLSGFAEDMVSLGQQLPDELFLWMLDEVTIESNAPLRTSYLNLFRQCTEQSQRLLTPDAIQRIFRRLGGTARTTSLKEAIRPVQRLADPYPSRDWAKLLSVIKFLGQAAEILNQSSRKYAISMLLRMSLDKMVFENTDIHDSMQQSIARLCYHIPDDIWNASCSQICKSLFTTTTEPSLRLQAIDSISSTTPRTHDLRRRLATSFFFNSLSYAKTHSHTLMSLDSVIDRLADPVFDTKPSTKYRDLAALLNLLDIAVDDGKSLSVDLTNKKVEEKYNKDVEELSATINSIMSGINTGGASNISRMEAKSLADNVSKRIAVTLRTKRKPKENWFDGKKEEDFEREKKGMAGFLAKNKVVLKGSGGGGERRSVRARNG</sequence>
<name>K1WNS3_MARBU</name>
<evidence type="ECO:0000313" key="3">
    <source>
        <dbReference type="Proteomes" id="UP000006753"/>
    </source>
</evidence>
<feature type="compositionally biased region" description="Low complexity" evidence="1">
    <location>
        <begin position="40"/>
        <end position="50"/>
    </location>
</feature>
<proteinExistence type="predicted"/>
<dbReference type="InParanoid" id="K1WNS3"/>
<dbReference type="EMBL" id="JH921445">
    <property type="protein sequence ID" value="EKD14596.1"/>
    <property type="molecule type" value="Genomic_DNA"/>
</dbReference>
<feature type="compositionally biased region" description="Low complexity" evidence="1">
    <location>
        <begin position="81"/>
        <end position="90"/>
    </location>
</feature>
<protein>
    <submittedName>
        <fullName evidence="2">Uncharacterized protein</fullName>
    </submittedName>
</protein>
<dbReference type="Proteomes" id="UP000006753">
    <property type="component" value="Unassembled WGS sequence"/>
</dbReference>